<evidence type="ECO:0000256" key="10">
    <source>
        <dbReference type="SAM" id="Phobius"/>
    </source>
</evidence>
<proteinExistence type="inferred from homology"/>
<evidence type="ECO:0000256" key="4">
    <source>
        <dbReference type="ARBA" id="ARBA00006627"/>
    </source>
</evidence>
<dbReference type="PANTHER" id="PTHR13416:SF2">
    <property type="entry name" value="TRANSMEMBRANE PROTEIN 43"/>
    <property type="match status" value="1"/>
</dbReference>
<feature type="transmembrane region" description="Helical" evidence="10">
    <location>
        <begin position="316"/>
        <end position="337"/>
    </location>
</feature>
<accession>A0A1V9Y4U6</accession>
<evidence type="ECO:0000313" key="12">
    <source>
        <dbReference type="Proteomes" id="UP000243217"/>
    </source>
</evidence>
<dbReference type="PANTHER" id="PTHR13416">
    <property type="match status" value="1"/>
</dbReference>
<evidence type="ECO:0000256" key="7">
    <source>
        <dbReference type="ARBA" id="ARBA00022989"/>
    </source>
</evidence>
<keyword evidence="8 10" id="KW-0472">Membrane</keyword>
<evidence type="ECO:0000256" key="2">
    <source>
        <dbReference type="ARBA" id="ARBA00004259"/>
    </source>
</evidence>
<keyword evidence="9" id="KW-0539">Nucleus</keyword>
<dbReference type="GO" id="GO:0071763">
    <property type="term" value="P:nuclear membrane organization"/>
    <property type="evidence" value="ECO:0007669"/>
    <property type="project" value="TreeGrafter"/>
</dbReference>
<evidence type="ECO:0000256" key="6">
    <source>
        <dbReference type="ARBA" id="ARBA00022824"/>
    </source>
</evidence>
<comment type="subcellular location">
    <subcellularLocation>
        <location evidence="1">Endomembrane system</location>
        <topology evidence="1">Multi-pass membrane protein</topology>
    </subcellularLocation>
    <subcellularLocation>
        <location evidence="3">Endoplasmic reticulum membrane</location>
    </subcellularLocation>
    <subcellularLocation>
        <location evidence="2">Nucleus envelope</location>
    </subcellularLocation>
</comment>
<dbReference type="EMBL" id="JNBS01005135">
    <property type="protein sequence ID" value="OQR80698.1"/>
    <property type="molecule type" value="Genomic_DNA"/>
</dbReference>
<comment type="caution">
    <text evidence="11">The sequence shown here is derived from an EMBL/GenBank/DDBJ whole genome shotgun (WGS) entry which is preliminary data.</text>
</comment>
<evidence type="ECO:0000256" key="5">
    <source>
        <dbReference type="ARBA" id="ARBA00022692"/>
    </source>
</evidence>
<evidence type="ECO:0000313" key="11">
    <source>
        <dbReference type="EMBL" id="OQR80698.1"/>
    </source>
</evidence>
<feature type="non-terminal residue" evidence="11">
    <location>
        <position position="1"/>
    </location>
</feature>
<sequence length="369" mass="42825">LTDTSFNEEIGNVVYYDRFAESSIFDGRFIFISSKVTGPKEQPRPILTDKEFGIAISGIHLYRKVEMYQWKEIRYDHTYEENGEEKKEISYSYEQIWSEEPIESIHFNQFGYDNPTNWSYKSIKTTYPKLFLEDLSLSNQVVDLITIPIVPILLNRKSLLQMESIFDLTLQSPQAMDDIPILKDMFIHDEKEFISRPQANKPRPYKNAIGDLRISFTYTPAKKVSVLAMSKDQKLEPYTSKHGVPICLVEDGFVSPDKMINHARNRNKRKAWIYRALCLLVSWFGYWIAFQSFVNKSARISTPVGPMYISFMQEQLRLLTILSGWCTINFGVALAWFQYGLWEAFLLVAIGFGPLYALAFHKPTNFGVD</sequence>
<evidence type="ECO:0000256" key="3">
    <source>
        <dbReference type="ARBA" id="ARBA00004586"/>
    </source>
</evidence>
<name>A0A1V9Y4U6_9STRA</name>
<gene>
    <name evidence="11" type="ORF">THRCLA_11946</name>
</gene>
<keyword evidence="12" id="KW-1185">Reference proteome</keyword>
<keyword evidence="7 10" id="KW-1133">Transmembrane helix</keyword>
<dbReference type="AlphaFoldDB" id="A0A1V9Y4U6"/>
<feature type="transmembrane region" description="Helical" evidence="10">
    <location>
        <begin position="344"/>
        <end position="361"/>
    </location>
</feature>
<dbReference type="GO" id="GO:0005637">
    <property type="term" value="C:nuclear inner membrane"/>
    <property type="evidence" value="ECO:0007669"/>
    <property type="project" value="TreeGrafter"/>
</dbReference>
<comment type="similarity">
    <text evidence="4">Belongs to the TMEM43 family.</text>
</comment>
<keyword evidence="5 10" id="KW-0812">Transmembrane</keyword>
<dbReference type="GO" id="GO:0006629">
    <property type="term" value="P:lipid metabolic process"/>
    <property type="evidence" value="ECO:0007669"/>
    <property type="project" value="TreeGrafter"/>
</dbReference>
<evidence type="ECO:0000256" key="8">
    <source>
        <dbReference type="ARBA" id="ARBA00023136"/>
    </source>
</evidence>
<dbReference type="InterPro" id="IPR012430">
    <property type="entry name" value="TMEM43_fam"/>
</dbReference>
<dbReference type="Proteomes" id="UP000243217">
    <property type="component" value="Unassembled WGS sequence"/>
</dbReference>
<feature type="transmembrane region" description="Helical" evidence="10">
    <location>
        <begin position="272"/>
        <end position="289"/>
    </location>
</feature>
<keyword evidence="6" id="KW-0256">Endoplasmic reticulum</keyword>
<evidence type="ECO:0000256" key="9">
    <source>
        <dbReference type="ARBA" id="ARBA00023242"/>
    </source>
</evidence>
<dbReference type="Pfam" id="PF07787">
    <property type="entry name" value="TMEM43"/>
    <property type="match status" value="1"/>
</dbReference>
<dbReference type="OrthoDB" id="410725at2759"/>
<evidence type="ECO:0000256" key="1">
    <source>
        <dbReference type="ARBA" id="ARBA00004127"/>
    </source>
</evidence>
<protein>
    <submittedName>
        <fullName evidence="11">Transmembrane protein 43</fullName>
    </submittedName>
</protein>
<dbReference type="STRING" id="74557.A0A1V9Y4U6"/>
<organism evidence="11 12">
    <name type="scientific">Thraustotheca clavata</name>
    <dbReference type="NCBI Taxonomy" id="74557"/>
    <lineage>
        <taxon>Eukaryota</taxon>
        <taxon>Sar</taxon>
        <taxon>Stramenopiles</taxon>
        <taxon>Oomycota</taxon>
        <taxon>Saprolegniomycetes</taxon>
        <taxon>Saprolegniales</taxon>
        <taxon>Achlyaceae</taxon>
        <taxon>Thraustotheca</taxon>
    </lineage>
</organism>
<reference evidence="11 12" key="1">
    <citation type="journal article" date="2014" name="Genome Biol. Evol.">
        <title>The secreted proteins of Achlya hypogyna and Thraustotheca clavata identify the ancestral oomycete secretome and reveal gene acquisitions by horizontal gene transfer.</title>
        <authorList>
            <person name="Misner I."/>
            <person name="Blouin N."/>
            <person name="Leonard G."/>
            <person name="Richards T.A."/>
            <person name="Lane C.E."/>
        </authorList>
    </citation>
    <scope>NUCLEOTIDE SEQUENCE [LARGE SCALE GENOMIC DNA]</scope>
    <source>
        <strain evidence="11 12">ATCC 34112</strain>
    </source>
</reference>
<dbReference type="GO" id="GO:0005789">
    <property type="term" value="C:endoplasmic reticulum membrane"/>
    <property type="evidence" value="ECO:0007669"/>
    <property type="project" value="UniProtKB-SubCell"/>
</dbReference>